<sequence length="615" mass="70501">MESLEHSKNNDRKRKKSKKSWFSNIHRNIFKKNIKENDVSSRTNSNDALKKDTGKNCLNSPTMESLKNKTKKSLKISLPMNVTDNTNKIKICDTDKNSILCNLAMQKIDMKKNVEKVTPKSFDTPNLKLPIPPKYGNPKSCEGSSVNIRDVAKVEKISKSNNLTGMSKSPTHVVSKDRPLTFKPNQLFLKDSYKPEGIKISDVSIDKKKNSLNGSRQKFIKLEEGICEQQPTHIHAGFVQQRTLDFEKRISEINKSERPLLNDSKPTNKKLPNSIIKKTHNCSSSQNSGIISKNVFINDVSSSNSLLQNGNSIKNGRFIQQKKRIPMYSTYNNISRYNGYNQAIMSNKKCFYLQHYGGDFLIDDEIMDQPDLTVCSKANKSKDVISTDGGESVSESLSSHNIQMKNNKDTYEHNRRPTSSQNNNDVPKTNNENGVYHMHKSISKSWNSRNNSQTETETVKFNCEKKRKDLSNYEYSNVTHPNDQKQSKEIKFGENTCRCNASYYLNKDILSIKTYLLRLKRLLIENPSAYQGWDNLENETENILSCTTLDNYKMNNNNHNNIQVLNDSVDALRSRIYLLEEQNKEKDETIKLLRRQLENKAISGSVYSRKNNTIK</sequence>
<feature type="region of interest" description="Disordered" evidence="1">
    <location>
        <begin position="1"/>
        <end position="22"/>
    </location>
</feature>
<feature type="compositionally biased region" description="Polar residues" evidence="1">
    <location>
        <begin position="417"/>
        <end position="432"/>
    </location>
</feature>
<feature type="region of interest" description="Disordered" evidence="1">
    <location>
        <begin position="384"/>
        <end position="432"/>
    </location>
</feature>
<evidence type="ECO:0000313" key="2">
    <source>
        <dbReference type="EMBL" id="CDW18046.1"/>
    </source>
</evidence>
<dbReference type="AlphaFoldDB" id="A0A0K2SXN9"/>
<feature type="region of interest" description="Disordered" evidence="1">
    <location>
        <begin position="36"/>
        <end position="71"/>
    </location>
</feature>
<feature type="compositionally biased region" description="Polar residues" evidence="1">
    <location>
        <begin position="56"/>
        <end position="65"/>
    </location>
</feature>
<feature type="compositionally biased region" description="Polar residues" evidence="1">
    <location>
        <begin position="393"/>
        <end position="405"/>
    </location>
</feature>
<name>A0A0K2SXN9_LEPSM</name>
<accession>A0A0K2SXN9</accession>
<evidence type="ECO:0000256" key="1">
    <source>
        <dbReference type="SAM" id="MobiDB-lite"/>
    </source>
</evidence>
<protein>
    <submittedName>
        <fullName evidence="2">Uncharacterized protein</fullName>
    </submittedName>
</protein>
<organism evidence="2">
    <name type="scientific">Lepeophtheirus salmonis</name>
    <name type="common">Salmon louse</name>
    <name type="synonym">Caligus salmonis</name>
    <dbReference type="NCBI Taxonomy" id="72036"/>
    <lineage>
        <taxon>Eukaryota</taxon>
        <taxon>Metazoa</taxon>
        <taxon>Ecdysozoa</taxon>
        <taxon>Arthropoda</taxon>
        <taxon>Crustacea</taxon>
        <taxon>Multicrustacea</taxon>
        <taxon>Hexanauplia</taxon>
        <taxon>Copepoda</taxon>
        <taxon>Siphonostomatoida</taxon>
        <taxon>Caligidae</taxon>
        <taxon>Lepeophtheirus</taxon>
    </lineage>
</organism>
<reference evidence="2" key="1">
    <citation type="submission" date="2014-05" db="EMBL/GenBank/DDBJ databases">
        <authorList>
            <person name="Chronopoulou M."/>
        </authorList>
    </citation>
    <scope>NUCLEOTIDE SEQUENCE</scope>
    <source>
        <tissue evidence="2">Whole organism</tissue>
    </source>
</reference>
<dbReference type="EMBL" id="HACA01000685">
    <property type="protein sequence ID" value="CDW18046.1"/>
    <property type="molecule type" value="Transcribed_RNA"/>
</dbReference>
<proteinExistence type="predicted"/>
<feature type="compositionally biased region" description="Basic and acidic residues" evidence="1">
    <location>
        <begin position="1"/>
        <end position="10"/>
    </location>
</feature>
<feature type="compositionally biased region" description="Basic and acidic residues" evidence="1">
    <location>
        <begin position="406"/>
        <end position="415"/>
    </location>
</feature>